<dbReference type="InterPro" id="IPR036515">
    <property type="entry name" value="Transposase_17_sf"/>
</dbReference>
<feature type="domain" description="Transposase IS200-like" evidence="1">
    <location>
        <begin position="3"/>
        <end position="117"/>
    </location>
</feature>
<dbReference type="GO" id="GO:0003677">
    <property type="term" value="F:DNA binding"/>
    <property type="evidence" value="ECO:0007669"/>
    <property type="project" value="InterPro"/>
</dbReference>
<organism evidence="2 3">
    <name type="scientific">Williamwhitmania taraxaci</name>
    <dbReference type="NCBI Taxonomy" id="1640674"/>
    <lineage>
        <taxon>Bacteria</taxon>
        <taxon>Pseudomonadati</taxon>
        <taxon>Bacteroidota</taxon>
        <taxon>Bacteroidia</taxon>
        <taxon>Bacteroidales</taxon>
        <taxon>Williamwhitmaniaceae</taxon>
        <taxon>Williamwhitmania</taxon>
    </lineage>
</organism>
<dbReference type="Pfam" id="PF01797">
    <property type="entry name" value="Y1_Tnp"/>
    <property type="match status" value="1"/>
</dbReference>
<dbReference type="InterPro" id="IPR002686">
    <property type="entry name" value="Transposase_17"/>
</dbReference>
<gene>
    <name evidence="2" type="ORF">SAMN05216323_101118</name>
</gene>
<accession>A0A1G6HI09</accession>
<dbReference type="PANTHER" id="PTHR33360">
    <property type="entry name" value="TRANSPOSASE FOR INSERTION SEQUENCE ELEMENT IS200"/>
    <property type="match status" value="1"/>
</dbReference>
<protein>
    <submittedName>
        <fullName evidence="2">Putative transposase</fullName>
    </submittedName>
</protein>
<dbReference type="STRING" id="1640674.SAMN05216323_101118"/>
<dbReference type="RefSeq" id="WP_170829996.1">
    <property type="nucleotide sequence ID" value="NZ_FMYP01000011.1"/>
</dbReference>
<evidence type="ECO:0000313" key="3">
    <source>
        <dbReference type="Proteomes" id="UP000199452"/>
    </source>
</evidence>
<dbReference type="Gene3D" id="3.30.70.1290">
    <property type="entry name" value="Transposase IS200-like"/>
    <property type="match status" value="1"/>
</dbReference>
<dbReference type="SUPFAM" id="SSF143422">
    <property type="entry name" value="Transposase IS200-like"/>
    <property type="match status" value="1"/>
</dbReference>
<evidence type="ECO:0000259" key="1">
    <source>
        <dbReference type="SMART" id="SM01321"/>
    </source>
</evidence>
<reference evidence="2 3" key="1">
    <citation type="submission" date="2016-09" db="EMBL/GenBank/DDBJ databases">
        <authorList>
            <person name="Capua I."/>
            <person name="De Benedictis P."/>
            <person name="Joannis T."/>
            <person name="Lombin L.H."/>
            <person name="Cattoli G."/>
        </authorList>
    </citation>
    <scope>NUCLEOTIDE SEQUENCE [LARGE SCALE GENOMIC DNA]</scope>
    <source>
        <strain evidence="2 3">A7P-90m</strain>
    </source>
</reference>
<proteinExistence type="predicted"/>
<dbReference type="Proteomes" id="UP000199452">
    <property type="component" value="Unassembled WGS sequence"/>
</dbReference>
<evidence type="ECO:0000313" key="2">
    <source>
        <dbReference type="EMBL" id="SDB93841.1"/>
    </source>
</evidence>
<dbReference type="AlphaFoldDB" id="A0A1G6HI09"/>
<dbReference type="GO" id="GO:0004803">
    <property type="term" value="F:transposase activity"/>
    <property type="evidence" value="ECO:0007669"/>
    <property type="project" value="InterPro"/>
</dbReference>
<dbReference type="SMART" id="SM01321">
    <property type="entry name" value="Y1_Tnp"/>
    <property type="match status" value="1"/>
</dbReference>
<keyword evidence="3" id="KW-1185">Reference proteome</keyword>
<dbReference type="GO" id="GO:0006313">
    <property type="term" value="P:DNA transposition"/>
    <property type="evidence" value="ECO:0007669"/>
    <property type="project" value="InterPro"/>
</dbReference>
<dbReference type="PANTHER" id="PTHR33360:SF2">
    <property type="entry name" value="TRANSPOSASE FOR INSERTION SEQUENCE ELEMENT IS200"/>
    <property type="match status" value="1"/>
</dbReference>
<name>A0A1G6HI09_9BACT</name>
<sequence length="143" mass="16290">MSYFRIWMHVVLITEGQEELLDDVTANSITSNIKAKAMEKGILVDSAGASKEHVHFLISLGVNQNVGAVIEDLKEIVSRMVNMPKLTATPLFWDDGYFAFSASHSLIDKVREYIKGQVVLHQRKTFQEEFSEFCEKHGFIIKR</sequence>
<dbReference type="EMBL" id="FMYP01000011">
    <property type="protein sequence ID" value="SDB93841.1"/>
    <property type="molecule type" value="Genomic_DNA"/>
</dbReference>